<dbReference type="AlphaFoldDB" id="A0A392UNX4"/>
<evidence type="ECO:0000313" key="2">
    <source>
        <dbReference type="Proteomes" id="UP000265520"/>
    </source>
</evidence>
<comment type="caution">
    <text evidence="1">The sequence shown here is derived from an EMBL/GenBank/DDBJ whole genome shotgun (WGS) entry which is preliminary data.</text>
</comment>
<feature type="non-terminal residue" evidence="1">
    <location>
        <position position="1"/>
    </location>
</feature>
<sequence>AFKILATAHSTTMKTSVLGT</sequence>
<protein>
    <submittedName>
        <fullName evidence="1">Uncharacterized protein</fullName>
    </submittedName>
</protein>
<reference evidence="1 2" key="1">
    <citation type="journal article" date="2018" name="Front. Plant Sci.">
        <title>Red Clover (Trifolium pratense) and Zigzag Clover (T. medium) - A Picture of Genomic Similarities and Differences.</title>
        <authorList>
            <person name="Dluhosova J."/>
            <person name="Istvanek J."/>
            <person name="Nedelnik J."/>
            <person name="Repkova J."/>
        </authorList>
    </citation>
    <scope>NUCLEOTIDE SEQUENCE [LARGE SCALE GENOMIC DNA]</scope>
    <source>
        <strain evidence="2">cv. 10/8</strain>
        <tissue evidence="1">Leaf</tissue>
    </source>
</reference>
<dbReference type="Proteomes" id="UP000265520">
    <property type="component" value="Unassembled WGS sequence"/>
</dbReference>
<accession>A0A392UNX4</accession>
<organism evidence="1 2">
    <name type="scientific">Trifolium medium</name>
    <dbReference type="NCBI Taxonomy" id="97028"/>
    <lineage>
        <taxon>Eukaryota</taxon>
        <taxon>Viridiplantae</taxon>
        <taxon>Streptophyta</taxon>
        <taxon>Embryophyta</taxon>
        <taxon>Tracheophyta</taxon>
        <taxon>Spermatophyta</taxon>
        <taxon>Magnoliopsida</taxon>
        <taxon>eudicotyledons</taxon>
        <taxon>Gunneridae</taxon>
        <taxon>Pentapetalae</taxon>
        <taxon>rosids</taxon>
        <taxon>fabids</taxon>
        <taxon>Fabales</taxon>
        <taxon>Fabaceae</taxon>
        <taxon>Papilionoideae</taxon>
        <taxon>50 kb inversion clade</taxon>
        <taxon>NPAAA clade</taxon>
        <taxon>Hologalegina</taxon>
        <taxon>IRL clade</taxon>
        <taxon>Trifolieae</taxon>
        <taxon>Trifolium</taxon>
    </lineage>
</organism>
<dbReference type="EMBL" id="LXQA010858586">
    <property type="protein sequence ID" value="MCI74344.1"/>
    <property type="molecule type" value="Genomic_DNA"/>
</dbReference>
<evidence type="ECO:0000313" key="1">
    <source>
        <dbReference type="EMBL" id="MCI74344.1"/>
    </source>
</evidence>
<name>A0A392UNX4_9FABA</name>
<keyword evidence="2" id="KW-1185">Reference proteome</keyword>
<proteinExistence type="predicted"/>